<dbReference type="Pfam" id="PF04681">
    <property type="entry name" value="Bys1"/>
    <property type="match status" value="1"/>
</dbReference>
<accession>A0ABR2IGE2</accession>
<protein>
    <submittedName>
        <fullName evidence="1">Uncharacterized protein</fullName>
    </submittedName>
</protein>
<keyword evidence="2" id="KW-1185">Reference proteome</keyword>
<gene>
    <name evidence="1" type="ORF">PGQ11_008383</name>
</gene>
<dbReference type="InterPro" id="IPR006771">
    <property type="entry name" value="CetA-like"/>
</dbReference>
<name>A0ABR2IGE2_9PEZI</name>
<proteinExistence type="predicted"/>
<sequence length="165" mass="17346">MAANMDFQYPGCGCKEKFTGAIALLIPLLVAGSVYAGTTRDENHCGFTIWCASAKTDGTASATRALGGGASATFQSINNDAIGVSLKCADNAGLSNPFQMEGAIRGGVAWYDLSAVDGDPFLAQRRVGYWPNTNCQIVCNPGDKSCEWPYMPTCPNPTDMALALC</sequence>
<comment type="caution">
    <text evidence="1">The sequence shown here is derived from an EMBL/GenBank/DDBJ whole genome shotgun (WGS) entry which is preliminary data.</text>
</comment>
<dbReference type="EMBL" id="JAPCWZ010000005">
    <property type="protein sequence ID" value="KAK8862148.1"/>
    <property type="molecule type" value="Genomic_DNA"/>
</dbReference>
<evidence type="ECO:0000313" key="2">
    <source>
        <dbReference type="Proteomes" id="UP001390339"/>
    </source>
</evidence>
<organism evidence="1 2">
    <name type="scientific">Apiospora arundinis</name>
    <dbReference type="NCBI Taxonomy" id="335852"/>
    <lineage>
        <taxon>Eukaryota</taxon>
        <taxon>Fungi</taxon>
        <taxon>Dikarya</taxon>
        <taxon>Ascomycota</taxon>
        <taxon>Pezizomycotina</taxon>
        <taxon>Sordariomycetes</taxon>
        <taxon>Xylariomycetidae</taxon>
        <taxon>Amphisphaeriales</taxon>
        <taxon>Apiosporaceae</taxon>
        <taxon>Apiospora</taxon>
    </lineage>
</organism>
<evidence type="ECO:0000313" key="1">
    <source>
        <dbReference type="EMBL" id="KAK8862148.1"/>
    </source>
</evidence>
<dbReference type="Proteomes" id="UP001390339">
    <property type="component" value="Unassembled WGS sequence"/>
</dbReference>
<reference evidence="1 2" key="1">
    <citation type="journal article" date="2024" name="IMA Fungus">
        <title>Apiospora arundinis, a panoply of carbohydrate-active enzymes and secondary metabolites.</title>
        <authorList>
            <person name="Sorensen T."/>
            <person name="Petersen C."/>
            <person name="Muurmann A.T."/>
            <person name="Christiansen J.V."/>
            <person name="Brundto M.L."/>
            <person name="Overgaard C.K."/>
            <person name="Boysen A.T."/>
            <person name="Wollenberg R.D."/>
            <person name="Larsen T.O."/>
            <person name="Sorensen J.L."/>
            <person name="Nielsen K.L."/>
            <person name="Sondergaard T.E."/>
        </authorList>
    </citation>
    <scope>NUCLEOTIDE SEQUENCE [LARGE SCALE GENOMIC DNA]</scope>
    <source>
        <strain evidence="1 2">AAU 773</strain>
    </source>
</reference>